<evidence type="ECO:0000256" key="2">
    <source>
        <dbReference type="SAM" id="SignalP"/>
    </source>
</evidence>
<name>A0A6A5XI09_9PLEO</name>
<keyword evidence="2" id="KW-0732">Signal</keyword>
<organism evidence="3 4">
    <name type="scientific">Aaosphaeria arxii CBS 175.79</name>
    <dbReference type="NCBI Taxonomy" id="1450172"/>
    <lineage>
        <taxon>Eukaryota</taxon>
        <taxon>Fungi</taxon>
        <taxon>Dikarya</taxon>
        <taxon>Ascomycota</taxon>
        <taxon>Pezizomycotina</taxon>
        <taxon>Dothideomycetes</taxon>
        <taxon>Pleosporomycetidae</taxon>
        <taxon>Pleosporales</taxon>
        <taxon>Pleosporales incertae sedis</taxon>
        <taxon>Aaosphaeria</taxon>
    </lineage>
</organism>
<evidence type="ECO:0000256" key="1">
    <source>
        <dbReference type="SAM" id="MobiDB-lite"/>
    </source>
</evidence>
<feature type="compositionally biased region" description="Gly residues" evidence="1">
    <location>
        <begin position="84"/>
        <end position="98"/>
    </location>
</feature>
<feature type="signal peptide" evidence="2">
    <location>
        <begin position="1"/>
        <end position="16"/>
    </location>
</feature>
<evidence type="ECO:0000313" key="3">
    <source>
        <dbReference type="EMBL" id="KAF2011954.1"/>
    </source>
</evidence>
<dbReference type="Proteomes" id="UP000799778">
    <property type="component" value="Unassembled WGS sequence"/>
</dbReference>
<keyword evidence="4" id="KW-1185">Reference proteome</keyword>
<dbReference type="OrthoDB" id="3799886at2759"/>
<feature type="compositionally biased region" description="Basic residues" evidence="1">
    <location>
        <begin position="99"/>
        <end position="109"/>
    </location>
</feature>
<proteinExistence type="predicted"/>
<dbReference type="AlphaFoldDB" id="A0A6A5XI09"/>
<accession>A0A6A5XI09</accession>
<dbReference type="RefSeq" id="XP_033380293.1">
    <property type="nucleotide sequence ID" value="XM_033526116.1"/>
</dbReference>
<sequence>MRFAAVTLLLASTVLASPAPVAQPEAAAAPAPVAEPASTAPIVLDSESSVEALSARIAALEARIASPDFEASTAGVNLPRDPKGGGGKGGGGKSGGGKGKSKSKSKGGKIAKGGSKNGTESAATMGFEPNRILQAGALGLGVMEIVRLWG</sequence>
<dbReference type="EMBL" id="ML978073">
    <property type="protein sequence ID" value="KAF2011954.1"/>
    <property type="molecule type" value="Genomic_DNA"/>
</dbReference>
<feature type="chain" id="PRO_5025547969" evidence="2">
    <location>
        <begin position="17"/>
        <end position="150"/>
    </location>
</feature>
<dbReference type="GeneID" id="54283513"/>
<protein>
    <submittedName>
        <fullName evidence="3">Uncharacterized protein</fullName>
    </submittedName>
</protein>
<gene>
    <name evidence="3" type="ORF">BU24DRAFT_412499</name>
</gene>
<feature type="region of interest" description="Disordered" evidence="1">
    <location>
        <begin position="71"/>
        <end position="126"/>
    </location>
</feature>
<evidence type="ECO:0000313" key="4">
    <source>
        <dbReference type="Proteomes" id="UP000799778"/>
    </source>
</evidence>
<reference evidence="3" key="1">
    <citation type="journal article" date="2020" name="Stud. Mycol.">
        <title>101 Dothideomycetes genomes: a test case for predicting lifestyles and emergence of pathogens.</title>
        <authorList>
            <person name="Haridas S."/>
            <person name="Albert R."/>
            <person name="Binder M."/>
            <person name="Bloem J."/>
            <person name="Labutti K."/>
            <person name="Salamov A."/>
            <person name="Andreopoulos B."/>
            <person name="Baker S."/>
            <person name="Barry K."/>
            <person name="Bills G."/>
            <person name="Bluhm B."/>
            <person name="Cannon C."/>
            <person name="Castanera R."/>
            <person name="Culley D."/>
            <person name="Daum C."/>
            <person name="Ezra D."/>
            <person name="Gonzalez J."/>
            <person name="Henrissat B."/>
            <person name="Kuo A."/>
            <person name="Liang C."/>
            <person name="Lipzen A."/>
            <person name="Lutzoni F."/>
            <person name="Magnuson J."/>
            <person name="Mondo S."/>
            <person name="Nolan M."/>
            <person name="Ohm R."/>
            <person name="Pangilinan J."/>
            <person name="Park H.-J."/>
            <person name="Ramirez L."/>
            <person name="Alfaro M."/>
            <person name="Sun H."/>
            <person name="Tritt A."/>
            <person name="Yoshinaga Y."/>
            <person name="Zwiers L.-H."/>
            <person name="Turgeon B."/>
            <person name="Goodwin S."/>
            <person name="Spatafora J."/>
            <person name="Crous P."/>
            <person name="Grigoriev I."/>
        </authorList>
    </citation>
    <scope>NUCLEOTIDE SEQUENCE</scope>
    <source>
        <strain evidence="3">CBS 175.79</strain>
    </source>
</reference>